<dbReference type="OrthoDB" id="6152807at2759"/>
<evidence type="ECO:0000259" key="1">
    <source>
        <dbReference type="Pfam" id="PF14529"/>
    </source>
</evidence>
<reference evidence="3" key="1">
    <citation type="submission" date="2017-11" db="EMBL/GenBank/DDBJ databases">
        <authorList>
            <person name="Lima N.C."/>
            <person name="Parody-Merino A.M."/>
            <person name="Battley P.F."/>
            <person name="Fidler A.E."/>
            <person name="Prosdocimi F."/>
        </authorList>
    </citation>
    <scope>NUCLEOTIDE SEQUENCE [LARGE SCALE GENOMIC DNA]</scope>
</reference>
<feature type="domain" description="Endonuclease/exonuclease/phosphatase" evidence="1">
    <location>
        <begin position="63"/>
        <end position="151"/>
    </location>
</feature>
<dbReference type="GO" id="GO:0003964">
    <property type="term" value="F:RNA-directed DNA polymerase activity"/>
    <property type="evidence" value="ECO:0007669"/>
    <property type="project" value="UniProtKB-KW"/>
</dbReference>
<dbReference type="PANTHER" id="PTHR33395">
    <property type="entry name" value="TRANSCRIPTASE, PUTATIVE-RELATED-RELATED"/>
    <property type="match status" value="1"/>
</dbReference>
<sequence length="254" mass="29335">MRRGALLDFMLTNKEGLAGDVKVKGSLGCSDHEMVEFRILRGRRRGFVFYSHGTFFDKIFYKQLEEVSRSLALVLMGDFNLPDVYWKDNTAERKQSRRFLECVEDNFLAQLMLNMPTRISALLHLLLANQEDLLDNITTNVSLGYSDHNIVDFKILPSTLKTSSRTKILDFTRADFNMLRAQLQGIPWEASVEGKGACECWELFKNSFLEAQEQSIPYKGKGRRQNKRPLWLDNEILGVLKSKKAAYWLWKGSH</sequence>
<reference evidence="3" key="2">
    <citation type="submission" date="2017-12" db="EMBL/GenBank/DDBJ databases">
        <title>Genome sequence of the Bar-tailed Godwit (Limosa lapponica baueri).</title>
        <authorList>
            <person name="Lima N.C.B."/>
            <person name="Parody-Merino A.M."/>
            <person name="Battley P.F."/>
            <person name="Fidler A.E."/>
            <person name="Prosdocimi F."/>
        </authorList>
    </citation>
    <scope>NUCLEOTIDE SEQUENCE [LARGE SCALE GENOMIC DNA]</scope>
</reference>
<organism evidence="2 3">
    <name type="scientific">Limosa lapponica baueri</name>
    <dbReference type="NCBI Taxonomy" id="1758121"/>
    <lineage>
        <taxon>Eukaryota</taxon>
        <taxon>Metazoa</taxon>
        <taxon>Chordata</taxon>
        <taxon>Craniata</taxon>
        <taxon>Vertebrata</taxon>
        <taxon>Euteleostomi</taxon>
        <taxon>Archelosauria</taxon>
        <taxon>Archosauria</taxon>
        <taxon>Dinosauria</taxon>
        <taxon>Saurischia</taxon>
        <taxon>Theropoda</taxon>
        <taxon>Coelurosauria</taxon>
        <taxon>Aves</taxon>
        <taxon>Neognathae</taxon>
        <taxon>Neoaves</taxon>
        <taxon>Charadriiformes</taxon>
        <taxon>Scolopacidae</taxon>
        <taxon>Limosa</taxon>
    </lineage>
</organism>
<dbReference type="InterPro" id="IPR005135">
    <property type="entry name" value="Endo/exonuclease/phosphatase"/>
</dbReference>
<gene>
    <name evidence="2" type="ORF">llap_19202</name>
</gene>
<evidence type="ECO:0000313" key="3">
    <source>
        <dbReference type="Proteomes" id="UP000233556"/>
    </source>
</evidence>
<dbReference type="GO" id="GO:0061343">
    <property type="term" value="P:cell adhesion involved in heart morphogenesis"/>
    <property type="evidence" value="ECO:0007669"/>
    <property type="project" value="TreeGrafter"/>
</dbReference>
<dbReference type="AlphaFoldDB" id="A0A2I0T9M7"/>
<dbReference type="InterPro" id="IPR036691">
    <property type="entry name" value="Endo/exonu/phosph_ase_sf"/>
</dbReference>
<dbReference type="GO" id="GO:0007508">
    <property type="term" value="P:larval heart development"/>
    <property type="evidence" value="ECO:0007669"/>
    <property type="project" value="TreeGrafter"/>
</dbReference>
<proteinExistence type="predicted"/>
<keyword evidence="2" id="KW-0808">Transferase</keyword>
<accession>A0A2I0T9M7</accession>
<name>A0A2I0T9M7_LIMLA</name>
<dbReference type="GO" id="GO:0031012">
    <property type="term" value="C:extracellular matrix"/>
    <property type="evidence" value="ECO:0007669"/>
    <property type="project" value="TreeGrafter"/>
</dbReference>
<dbReference type="Pfam" id="PF14529">
    <property type="entry name" value="Exo_endo_phos_2"/>
    <property type="match status" value="1"/>
</dbReference>
<keyword evidence="3" id="KW-1185">Reference proteome</keyword>
<protein>
    <submittedName>
        <fullName evidence="2">Rna-directed dna polymerase from mobile element jockey-like</fullName>
    </submittedName>
</protein>
<keyword evidence="2" id="KW-0548">Nucleotidyltransferase</keyword>
<dbReference type="Gene3D" id="3.60.10.10">
    <property type="entry name" value="Endonuclease/exonuclease/phosphatase"/>
    <property type="match status" value="1"/>
</dbReference>
<dbReference type="EMBL" id="KZ514569">
    <property type="protein sequence ID" value="PKU30494.1"/>
    <property type="molecule type" value="Genomic_DNA"/>
</dbReference>
<keyword evidence="2" id="KW-0695">RNA-directed DNA polymerase</keyword>
<evidence type="ECO:0000313" key="2">
    <source>
        <dbReference type="EMBL" id="PKU30494.1"/>
    </source>
</evidence>
<dbReference type="PANTHER" id="PTHR33395:SF22">
    <property type="entry name" value="REVERSE TRANSCRIPTASE DOMAIN-CONTAINING PROTEIN"/>
    <property type="match status" value="1"/>
</dbReference>
<dbReference type="Proteomes" id="UP000233556">
    <property type="component" value="Unassembled WGS sequence"/>
</dbReference>